<dbReference type="RefSeq" id="WP_250825802.1">
    <property type="nucleotide sequence ID" value="NZ_JAMOIL010000001.1"/>
</dbReference>
<dbReference type="InterPro" id="IPR049449">
    <property type="entry name" value="TesB_ACOT8-like_N"/>
</dbReference>
<dbReference type="PANTHER" id="PTHR11066:SF34">
    <property type="entry name" value="ACYL-COENZYME A THIOESTERASE 8"/>
    <property type="match status" value="1"/>
</dbReference>
<evidence type="ECO:0000256" key="1">
    <source>
        <dbReference type="ARBA" id="ARBA00006538"/>
    </source>
</evidence>
<evidence type="ECO:0000259" key="8">
    <source>
        <dbReference type="Pfam" id="PF02551"/>
    </source>
</evidence>
<dbReference type="EMBL" id="JAMOIL010000001">
    <property type="protein sequence ID" value="MCM0618844.1"/>
    <property type="molecule type" value="Genomic_DNA"/>
</dbReference>
<comment type="subunit">
    <text evidence="2">Homotetramer.</text>
</comment>
<organism evidence="10 11">
    <name type="scientific">Nocardioides bruguierae</name>
    <dbReference type="NCBI Taxonomy" id="2945102"/>
    <lineage>
        <taxon>Bacteria</taxon>
        <taxon>Bacillati</taxon>
        <taxon>Actinomycetota</taxon>
        <taxon>Actinomycetes</taxon>
        <taxon>Propionibacteriales</taxon>
        <taxon>Nocardioidaceae</taxon>
        <taxon>Nocardioides</taxon>
    </lineage>
</organism>
<dbReference type="CDD" id="cd03445">
    <property type="entry name" value="Thioesterase_II_repeat2"/>
    <property type="match status" value="1"/>
</dbReference>
<evidence type="ECO:0000256" key="2">
    <source>
        <dbReference type="ARBA" id="ARBA00011881"/>
    </source>
</evidence>
<evidence type="ECO:0000313" key="10">
    <source>
        <dbReference type="EMBL" id="MCM0618844.1"/>
    </source>
</evidence>
<dbReference type="Gene3D" id="2.40.160.210">
    <property type="entry name" value="Acyl-CoA thioesterase, double hotdog domain"/>
    <property type="match status" value="1"/>
</dbReference>
<dbReference type="GO" id="GO:0047617">
    <property type="term" value="F:fatty acyl-CoA hydrolase activity"/>
    <property type="evidence" value="ECO:0007669"/>
    <property type="project" value="UniProtKB-EC"/>
</dbReference>
<dbReference type="PANTHER" id="PTHR11066">
    <property type="entry name" value="ACYL-COA THIOESTERASE"/>
    <property type="match status" value="1"/>
</dbReference>
<comment type="caution">
    <text evidence="10">The sequence shown here is derived from an EMBL/GenBank/DDBJ whole genome shotgun (WGS) entry which is preliminary data.</text>
</comment>
<dbReference type="InterPro" id="IPR025652">
    <property type="entry name" value="TesB_C"/>
</dbReference>
<dbReference type="FunFam" id="2.40.160.210:FF:000001">
    <property type="entry name" value="Acyl-CoA thioesterase II"/>
    <property type="match status" value="1"/>
</dbReference>
<dbReference type="CDD" id="cd03444">
    <property type="entry name" value="Thioesterase_II_repeat1"/>
    <property type="match status" value="1"/>
</dbReference>
<dbReference type="GO" id="GO:0009062">
    <property type="term" value="P:fatty acid catabolic process"/>
    <property type="evidence" value="ECO:0007669"/>
    <property type="project" value="TreeGrafter"/>
</dbReference>
<evidence type="ECO:0000256" key="5">
    <source>
        <dbReference type="ARBA" id="ARBA00050943"/>
    </source>
</evidence>
<evidence type="ECO:0000256" key="7">
    <source>
        <dbReference type="ARBA" id="ARBA00079653"/>
    </source>
</evidence>
<dbReference type="InterPro" id="IPR042171">
    <property type="entry name" value="Acyl-CoA_hotdog"/>
</dbReference>
<proteinExistence type="inferred from homology"/>
<comment type="catalytic activity">
    <reaction evidence="5">
        <text>a fatty acyl-CoA + H2O = a fatty acid + CoA + H(+)</text>
        <dbReference type="Rhea" id="RHEA:16781"/>
        <dbReference type="ChEBI" id="CHEBI:15377"/>
        <dbReference type="ChEBI" id="CHEBI:15378"/>
        <dbReference type="ChEBI" id="CHEBI:28868"/>
        <dbReference type="ChEBI" id="CHEBI:57287"/>
        <dbReference type="ChEBI" id="CHEBI:77636"/>
        <dbReference type="EC" id="3.1.2.20"/>
    </reaction>
    <physiologicalReaction direction="left-to-right" evidence="5">
        <dbReference type="Rhea" id="RHEA:16782"/>
    </physiologicalReaction>
</comment>
<feature type="domain" description="Acyl-CoA thioesterase 2 C-terminal" evidence="8">
    <location>
        <begin position="171"/>
        <end position="273"/>
    </location>
</feature>
<protein>
    <recommendedName>
        <fullName evidence="6">Acyl-CoA thioesterase 2</fullName>
    </recommendedName>
    <alternativeName>
        <fullName evidence="7">Thioesterase II</fullName>
    </alternativeName>
</protein>
<dbReference type="Pfam" id="PF02551">
    <property type="entry name" value="Acyl_CoA_thio"/>
    <property type="match status" value="1"/>
</dbReference>
<feature type="domain" description="Acyl-CoA thioesterase-like N-terminal HotDog" evidence="9">
    <location>
        <begin position="33"/>
        <end position="107"/>
    </location>
</feature>
<dbReference type="AlphaFoldDB" id="A0A9X2D4E6"/>
<gene>
    <name evidence="10" type="ORF">M8330_00880</name>
</gene>
<evidence type="ECO:0000313" key="11">
    <source>
        <dbReference type="Proteomes" id="UP001139485"/>
    </source>
</evidence>
<name>A0A9X2D4E6_9ACTN</name>
<reference evidence="10" key="1">
    <citation type="submission" date="2022-05" db="EMBL/GenBank/DDBJ databases">
        <authorList>
            <person name="Tuo L."/>
        </authorList>
    </citation>
    <scope>NUCLEOTIDE SEQUENCE</scope>
    <source>
        <strain evidence="10">BSK12Z-4</strain>
    </source>
</reference>
<evidence type="ECO:0000256" key="4">
    <source>
        <dbReference type="ARBA" id="ARBA00023098"/>
    </source>
</evidence>
<keyword evidence="3" id="KW-0378">Hydrolase</keyword>
<dbReference type="GO" id="GO:0006637">
    <property type="term" value="P:acyl-CoA metabolic process"/>
    <property type="evidence" value="ECO:0007669"/>
    <property type="project" value="InterPro"/>
</dbReference>
<dbReference type="SUPFAM" id="SSF54637">
    <property type="entry name" value="Thioesterase/thiol ester dehydrase-isomerase"/>
    <property type="match status" value="2"/>
</dbReference>
<keyword evidence="4" id="KW-0443">Lipid metabolism</keyword>
<evidence type="ECO:0000256" key="6">
    <source>
        <dbReference type="ARBA" id="ARBA00071120"/>
    </source>
</evidence>
<dbReference type="Proteomes" id="UP001139485">
    <property type="component" value="Unassembled WGS sequence"/>
</dbReference>
<evidence type="ECO:0000256" key="3">
    <source>
        <dbReference type="ARBA" id="ARBA00022801"/>
    </source>
</evidence>
<keyword evidence="11" id="KW-1185">Reference proteome</keyword>
<dbReference type="InterPro" id="IPR003703">
    <property type="entry name" value="Acyl_CoA_thio"/>
</dbReference>
<dbReference type="Pfam" id="PF13622">
    <property type="entry name" value="4HBT_3"/>
    <property type="match status" value="1"/>
</dbReference>
<evidence type="ECO:0000259" key="9">
    <source>
        <dbReference type="Pfam" id="PF13622"/>
    </source>
</evidence>
<comment type="similarity">
    <text evidence="1">Belongs to the C/M/P thioester hydrolase family.</text>
</comment>
<accession>A0A9X2D4E6</accession>
<dbReference type="InterPro" id="IPR029069">
    <property type="entry name" value="HotDog_dom_sf"/>
</dbReference>
<sequence>MPSTTDELLALLDLETIDDNLFRGIQLPSMLPRVYGGQVAAQAVVAAARTVEPGYALHSLHSYFLQPGDTEARIIYDVEKLRDGRSFTTRRVLARQHGRPIFVMTVDLARDEESWDHQDRMPDYVPDPESCLDPRTVVSPGQRFDEWDVADIRYAGSSADLLPEDAERPGRQRVWLKVGTDLPDDPLIQAAAFVYGSDMALLGAAYAPHGLRFADGKSMAASLDHAVWFHRPFRADDWWLYDQHSPSMSGARALVNARVFTQDGRLVASVAQEALIRKRDPRRNG</sequence>